<protein>
    <submittedName>
        <fullName evidence="7">RNI-like superfamily protein</fullName>
    </submittedName>
</protein>
<dbReference type="InterPro" id="IPR036388">
    <property type="entry name" value="WH-like_DNA-bd_sf"/>
</dbReference>
<evidence type="ECO:0000256" key="1">
    <source>
        <dbReference type="ARBA" id="ARBA00022737"/>
    </source>
</evidence>
<feature type="domain" description="Disease resistance R13L4/SHOC-2-like LRR" evidence="6">
    <location>
        <begin position="339"/>
        <end position="465"/>
    </location>
</feature>
<reference evidence="8" key="1">
    <citation type="submission" date="2024-07" db="EMBL/GenBank/DDBJ databases">
        <title>Two chromosome-level genome assemblies of Korean endemic species Abeliophyllum distichum and Forsythia ovata (Oleaceae).</title>
        <authorList>
            <person name="Jang H."/>
        </authorList>
    </citation>
    <scope>NUCLEOTIDE SEQUENCE [LARGE SCALE GENOMIC DNA]</scope>
</reference>
<keyword evidence="2" id="KW-0547">Nucleotide-binding</keyword>
<dbReference type="Gene3D" id="3.80.10.10">
    <property type="entry name" value="Ribonuclease Inhibitor"/>
    <property type="match status" value="1"/>
</dbReference>
<proteinExistence type="predicted"/>
<dbReference type="AlphaFoldDB" id="A0ABD1WCW0"/>
<evidence type="ECO:0000256" key="3">
    <source>
        <dbReference type="ARBA" id="ARBA00022821"/>
    </source>
</evidence>
<evidence type="ECO:0000259" key="6">
    <source>
        <dbReference type="Pfam" id="PF23598"/>
    </source>
</evidence>
<sequence length="680" mass="79341">MMNRKMPFYILKILSDRIENISRSYNINADTNNELEYSLGEIKKDLEKMINLIPRLKDSEDLLMQTFQSLEKELDVIYDDHRQPNETSRKLNTIRQILQETNIKISDCLSKEEKAPILPRQQQTHLDIQMPKMSNNWLNLHIEESILDSPMMSNLQLSCDIPSINLMLCLLTFAVFPEKQLIKKKPLIYWWIGEGFITKSINKVAEEVGEEIFMELINKGFIQPSRKTPKNPIIHGCTVHPWIHRMLVSMAREANYFDLDTTGKVTNSYHNSRRFILDEMSSTSDDRPKGELLAIINVREKYPSFSEDFFSKTEKIKVFQLGRWQSSPRHHIEIEVGKFLDKLKKQKQLKYLSLRGISRITTLPFSIVGCQNLEILDLRACHNLETLPFDIGSIKKLTHFDVSECYLLENLPKGLEKLSSLEVLKGFVVDHWRKNSCIVSDLSQLEKLRKLSINVGMVSKVLEETTFDIKKKKKKRSPKDNNDKEATLRKIRAHAQVIRAAYLFAAAGKDLRIKNLRILTITWQMSSKSGDQRRKIFSSSANKEEEKEERSDPFAQILLPNLEKLDLRCFPDKNLPLWISPVNLGNLKRLYIRGGNVKILVPMSDKFKPWKVEILRLNYLKNFRFHDSFVLEKEFPHLLYFERINCNCIADGLYDKNIKWRLDDGWQTLKSTLRGNQPPS</sequence>
<dbReference type="EMBL" id="JBFOLJ010000003">
    <property type="protein sequence ID" value="KAL2547513.1"/>
    <property type="molecule type" value="Genomic_DNA"/>
</dbReference>
<keyword evidence="3" id="KW-0611">Plant defense</keyword>
<evidence type="ECO:0000313" key="7">
    <source>
        <dbReference type="EMBL" id="KAL2547513.1"/>
    </source>
</evidence>
<accession>A0ABD1WCW0</accession>
<evidence type="ECO:0000259" key="5">
    <source>
        <dbReference type="Pfam" id="PF23559"/>
    </source>
</evidence>
<dbReference type="Gene3D" id="1.10.10.10">
    <property type="entry name" value="Winged helix-like DNA-binding domain superfamily/Winged helix DNA-binding domain"/>
    <property type="match status" value="1"/>
</dbReference>
<name>A0ABD1WCW0_9LAMI</name>
<gene>
    <name evidence="7" type="ORF">Fot_09043</name>
</gene>
<dbReference type="InterPro" id="IPR044974">
    <property type="entry name" value="Disease_R_plants"/>
</dbReference>
<dbReference type="Proteomes" id="UP001604277">
    <property type="component" value="Unassembled WGS sequence"/>
</dbReference>
<evidence type="ECO:0000313" key="8">
    <source>
        <dbReference type="Proteomes" id="UP001604277"/>
    </source>
</evidence>
<keyword evidence="1" id="KW-0677">Repeat</keyword>
<evidence type="ECO:0000256" key="4">
    <source>
        <dbReference type="ARBA" id="ARBA00022840"/>
    </source>
</evidence>
<dbReference type="InterPro" id="IPR032675">
    <property type="entry name" value="LRR_dom_sf"/>
</dbReference>
<dbReference type="PANTHER" id="PTHR23155:SF1076">
    <property type="entry name" value="LEUCINE-RICH REPEAT (LRR) FAMILY PROTEIN-RELATED"/>
    <property type="match status" value="1"/>
</dbReference>
<feature type="domain" description="Disease resistance protein winged helix" evidence="5">
    <location>
        <begin position="175"/>
        <end position="246"/>
    </location>
</feature>
<keyword evidence="4" id="KW-0067">ATP-binding</keyword>
<dbReference type="Pfam" id="PF23559">
    <property type="entry name" value="WHD_DRP"/>
    <property type="match status" value="1"/>
</dbReference>
<organism evidence="7 8">
    <name type="scientific">Forsythia ovata</name>
    <dbReference type="NCBI Taxonomy" id="205694"/>
    <lineage>
        <taxon>Eukaryota</taxon>
        <taxon>Viridiplantae</taxon>
        <taxon>Streptophyta</taxon>
        <taxon>Embryophyta</taxon>
        <taxon>Tracheophyta</taxon>
        <taxon>Spermatophyta</taxon>
        <taxon>Magnoliopsida</taxon>
        <taxon>eudicotyledons</taxon>
        <taxon>Gunneridae</taxon>
        <taxon>Pentapetalae</taxon>
        <taxon>asterids</taxon>
        <taxon>lamiids</taxon>
        <taxon>Lamiales</taxon>
        <taxon>Oleaceae</taxon>
        <taxon>Forsythieae</taxon>
        <taxon>Forsythia</taxon>
    </lineage>
</organism>
<dbReference type="InterPro" id="IPR058922">
    <property type="entry name" value="WHD_DRP"/>
</dbReference>
<comment type="caution">
    <text evidence="7">The sequence shown here is derived from an EMBL/GenBank/DDBJ whole genome shotgun (WGS) entry which is preliminary data.</text>
</comment>
<dbReference type="InterPro" id="IPR055414">
    <property type="entry name" value="LRR_R13L4/SHOC2-like"/>
</dbReference>
<dbReference type="Pfam" id="PF23598">
    <property type="entry name" value="LRR_14"/>
    <property type="match status" value="1"/>
</dbReference>
<keyword evidence="8" id="KW-1185">Reference proteome</keyword>
<dbReference type="PANTHER" id="PTHR23155">
    <property type="entry name" value="DISEASE RESISTANCE PROTEIN RP"/>
    <property type="match status" value="1"/>
</dbReference>
<dbReference type="SUPFAM" id="SSF52058">
    <property type="entry name" value="L domain-like"/>
    <property type="match status" value="1"/>
</dbReference>
<evidence type="ECO:0000256" key="2">
    <source>
        <dbReference type="ARBA" id="ARBA00022741"/>
    </source>
</evidence>
<dbReference type="GO" id="GO:0006952">
    <property type="term" value="P:defense response"/>
    <property type="evidence" value="ECO:0007669"/>
    <property type="project" value="UniProtKB-KW"/>
</dbReference>